<evidence type="ECO:0000256" key="4">
    <source>
        <dbReference type="SAM" id="MobiDB-lite"/>
    </source>
</evidence>
<evidence type="ECO:0000256" key="1">
    <source>
        <dbReference type="ARBA" id="ARBA00022448"/>
    </source>
</evidence>
<dbReference type="SMART" id="SM00382">
    <property type="entry name" value="AAA"/>
    <property type="match status" value="1"/>
</dbReference>
<organism evidence="6 7">
    <name type="scientific">Nitratidesulfovibrio oxamicus</name>
    <dbReference type="NCBI Taxonomy" id="32016"/>
    <lineage>
        <taxon>Bacteria</taxon>
        <taxon>Pseudomonadati</taxon>
        <taxon>Thermodesulfobacteriota</taxon>
        <taxon>Desulfovibrionia</taxon>
        <taxon>Desulfovibrionales</taxon>
        <taxon>Desulfovibrionaceae</taxon>
        <taxon>Nitratidesulfovibrio</taxon>
    </lineage>
</organism>
<dbReference type="PROSITE" id="PS50893">
    <property type="entry name" value="ABC_TRANSPORTER_2"/>
    <property type="match status" value="1"/>
</dbReference>
<dbReference type="CDD" id="cd03255">
    <property type="entry name" value="ABC_MJ0796_LolCDE_FtsE"/>
    <property type="match status" value="1"/>
</dbReference>
<evidence type="ECO:0000313" key="7">
    <source>
        <dbReference type="Proteomes" id="UP001194469"/>
    </source>
</evidence>
<dbReference type="PANTHER" id="PTHR24220">
    <property type="entry name" value="IMPORT ATP-BINDING PROTEIN"/>
    <property type="match status" value="1"/>
</dbReference>
<reference evidence="6 7" key="1">
    <citation type="submission" date="2019-08" db="EMBL/GenBank/DDBJ databases">
        <authorList>
            <person name="Luo N."/>
        </authorList>
    </citation>
    <scope>NUCLEOTIDE SEQUENCE [LARGE SCALE GENOMIC DNA]</scope>
    <source>
        <strain evidence="6 7">NCIMB 9442</strain>
    </source>
</reference>
<keyword evidence="1" id="KW-0813">Transport</keyword>
<dbReference type="PROSITE" id="PS00211">
    <property type="entry name" value="ABC_TRANSPORTER_1"/>
    <property type="match status" value="1"/>
</dbReference>
<dbReference type="InterPro" id="IPR017871">
    <property type="entry name" value="ABC_transporter-like_CS"/>
</dbReference>
<keyword evidence="2" id="KW-0547">Nucleotide-binding</keyword>
<accession>A0ABS0J4S3</accession>
<feature type="region of interest" description="Disordered" evidence="4">
    <location>
        <begin position="224"/>
        <end position="252"/>
    </location>
</feature>
<dbReference type="InterPro" id="IPR017911">
    <property type="entry name" value="MacB-like_ATP-bd"/>
</dbReference>
<feature type="domain" description="ABC transporter" evidence="5">
    <location>
        <begin position="2"/>
        <end position="247"/>
    </location>
</feature>
<evidence type="ECO:0000256" key="3">
    <source>
        <dbReference type="ARBA" id="ARBA00022840"/>
    </source>
</evidence>
<sequence length="252" mass="26620">MIRVTDTIIALSGIHLNLVGGSGQVNILRGVDLFVRAGETVAIVGPSGSGKTTTLMIIAGLERPSSGTVRVAGHDLGGMDEDALARFRRAHLGIVFQSFHLVPTMTALENAALPLEFSHAPDARDRAMAALAAVGLEGRAGHYPAELSGGEQQRVALARAFASAPRVILADEPTGNLDTETGRRVIEHLFRLREEHATTLVLITHDRELAARCGRQVRMEDGRLHEGAASAGQTADLAPAVRSGVHGEGERA</sequence>
<name>A0ABS0J4S3_9BACT</name>
<dbReference type="Pfam" id="PF00005">
    <property type="entry name" value="ABC_tran"/>
    <property type="match status" value="1"/>
</dbReference>
<protein>
    <submittedName>
        <fullName evidence="6">ABC transporter ATP-binding protein</fullName>
    </submittedName>
</protein>
<dbReference type="RefSeq" id="WP_196609464.1">
    <property type="nucleotide sequence ID" value="NZ_VRYY01000291.1"/>
</dbReference>
<dbReference type="InterPro" id="IPR003439">
    <property type="entry name" value="ABC_transporter-like_ATP-bd"/>
</dbReference>
<dbReference type="EMBL" id="VRYY01000291">
    <property type="protein sequence ID" value="MBG3877433.1"/>
    <property type="molecule type" value="Genomic_DNA"/>
</dbReference>
<comment type="caution">
    <text evidence="6">The sequence shown here is derived from an EMBL/GenBank/DDBJ whole genome shotgun (WGS) entry which is preliminary data.</text>
</comment>
<evidence type="ECO:0000259" key="5">
    <source>
        <dbReference type="PROSITE" id="PS50893"/>
    </source>
</evidence>
<proteinExistence type="predicted"/>
<evidence type="ECO:0000256" key="2">
    <source>
        <dbReference type="ARBA" id="ARBA00022741"/>
    </source>
</evidence>
<dbReference type="Gene3D" id="3.40.50.300">
    <property type="entry name" value="P-loop containing nucleotide triphosphate hydrolases"/>
    <property type="match status" value="1"/>
</dbReference>
<gene>
    <name evidence="6" type="ORF">FVW20_10475</name>
</gene>
<dbReference type="PANTHER" id="PTHR24220:SF659">
    <property type="entry name" value="TRANSPORTER, PUTATIVE-RELATED"/>
    <property type="match status" value="1"/>
</dbReference>
<dbReference type="GO" id="GO:0005524">
    <property type="term" value="F:ATP binding"/>
    <property type="evidence" value="ECO:0007669"/>
    <property type="project" value="UniProtKB-KW"/>
</dbReference>
<keyword evidence="7" id="KW-1185">Reference proteome</keyword>
<dbReference type="InterPro" id="IPR003593">
    <property type="entry name" value="AAA+_ATPase"/>
</dbReference>
<dbReference type="Proteomes" id="UP001194469">
    <property type="component" value="Unassembled WGS sequence"/>
</dbReference>
<evidence type="ECO:0000313" key="6">
    <source>
        <dbReference type="EMBL" id="MBG3877433.1"/>
    </source>
</evidence>
<dbReference type="InterPro" id="IPR027417">
    <property type="entry name" value="P-loop_NTPase"/>
</dbReference>
<keyword evidence="3 6" id="KW-0067">ATP-binding</keyword>
<dbReference type="InterPro" id="IPR015854">
    <property type="entry name" value="ABC_transpr_LolD-like"/>
</dbReference>
<dbReference type="SUPFAM" id="SSF52540">
    <property type="entry name" value="P-loop containing nucleoside triphosphate hydrolases"/>
    <property type="match status" value="1"/>
</dbReference>